<dbReference type="AlphaFoldDB" id="A0A101FYR2"/>
<keyword evidence="2 4" id="KW-0819">tRNA processing</keyword>
<comment type="catalytic activity">
    <reaction evidence="4 7">
        <text>uridine(38/39/40) in tRNA = pseudouridine(38/39/40) in tRNA</text>
        <dbReference type="Rhea" id="RHEA:22376"/>
        <dbReference type="Rhea" id="RHEA-COMP:10085"/>
        <dbReference type="Rhea" id="RHEA-COMP:10087"/>
        <dbReference type="ChEBI" id="CHEBI:65314"/>
        <dbReference type="ChEBI" id="CHEBI:65315"/>
        <dbReference type="EC" id="5.4.99.12"/>
    </reaction>
</comment>
<dbReference type="InterPro" id="IPR001406">
    <property type="entry name" value="PsdUridine_synth_TruA"/>
</dbReference>
<comment type="similarity">
    <text evidence="1 4 7">Belongs to the tRNA pseudouridine synthase TruA family.</text>
</comment>
<dbReference type="GO" id="GO:0031119">
    <property type="term" value="P:tRNA pseudouridine synthesis"/>
    <property type="evidence" value="ECO:0007669"/>
    <property type="project" value="UniProtKB-UniRule"/>
</dbReference>
<evidence type="ECO:0000313" key="10">
    <source>
        <dbReference type="Proteomes" id="UP000064249"/>
    </source>
</evidence>
<dbReference type="EMBL" id="LGFU01000003">
    <property type="protein sequence ID" value="KUK46974.1"/>
    <property type="molecule type" value="Genomic_DNA"/>
</dbReference>
<dbReference type="PANTHER" id="PTHR11142">
    <property type="entry name" value="PSEUDOURIDYLATE SYNTHASE"/>
    <property type="match status" value="1"/>
</dbReference>
<feature type="active site" description="Nucleophile" evidence="4 5">
    <location>
        <position position="52"/>
    </location>
</feature>
<evidence type="ECO:0000256" key="1">
    <source>
        <dbReference type="ARBA" id="ARBA00009375"/>
    </source>
</evidence>
<accession>A0A101FYR2</accession>
<evidence type="ECO:0000256" key="5">
    <source>
        <dbReference type="PIRSR" id="PIRSR001430-1"/>
    </source>
</evidence>
<dbReference type="CDD" id="cd02570">
    <property type="entry name" value="PseudoU_synth_EcTruA"/>
    <property type="match status" value="1"/>
</dbReference>
<dbReference type="HAMAP" id="MF_00171">
    <property type="entry name" value="TruA"/>
    <property type="match status" value="1"/>
</dbReference>
<comment type="subunit">
    <text evidence="4">Homodimer.</text>
</comment>
<sequence length="251" mass="28819">MELYQLIIAYDGTDYSGFQRQKGFTTIQGELEKALRKIGWQGKSILAAGRTDAGVHATGQVVTFNHEWQHSLPEMQAALNHFLPESISVRNVRMRKPNFHPRYDAVSREYTYGVLIADSRDPQKERFMWRLDRDIDWEAVYRSAKSFSGEHDFMFFGRPMSPDGSTIRKVYNSQWVEQNPGEYYYHISADAFLYHMVRRIVFVMMAVGDGRVSREVVKQIIAGEGGKIPPGIAPARGLTLTKVLYNDNKED</sequence>
<evidence type="ECO:0000259" key="8">
    <source>
        <dbReference type="Pfam" id="PF01416"/>
    </source>
</evidence>
<dbReference type="InterPro" id="IPR020097">
    <property type="entry name" value="PsdUridine_synth_TruA_a/b_dom"/>
</dbReference>
<comment type="function">
    <text evidence="4">Formation of pseudouridine at positions 38, 39 and 40 in the anticodon stem and loop of transfer RNAs.</text>
</comment>
<dbReference type="SUPFAM" id="SSF55120">
    <property type="entry name" value="Pseudouridine synthase"/>
    <property type="match status" value="1"/>
</dbReference>
<dbReference type="InterPro" id="IPR020095">
    <property type="entry name" value="PsdUridine_synth_TruA_C"/>
</dbReference>
<dbReference type="Gene3D" id="3.30.70.580">
    <property type="entry name" value="Pseudouridine synthase I, catalytic domain, N-terminal subdomain"/>
    <property type="match status" value="1"/>
</dbReference>
<dbReference type="NCBIfam" id="TIGR00071">
    <property type="entry name" value="hisT_truA"/>
    <property type="match status" value="1"/>
</dbReference>
<dbReference type="GO" id="GO:0003723">
    <property type="term" value="F:RNA binding"/>
    <property type="evidence" value="ECO:0007669"/>
    <property type="project" value="InterPro"/>
</dbReference>
<dbReference type="Proteomes" id="UP000064249">
    <property type="component" value="Unassembled WGS sequence"/>
</dbReference>
<feature type="domain" description="Pseudouridine synthase I TruA alpha/beta" evidence="8">
    <location>
        <begin position="7"/>
        <end position="104"/>
    </location>
</feature>
<dbReference type="EC" id="5.4.99.12" evidence="4"/>
<reference evidence="9 10" key="1">
    <citation type="journal article" date="2015" name="MBio">
        <title>Genome-Resolved Metagenomic Analysis Reveals Roles for Candidate Phyla and Other Microbial Community Members in Biogeochemical Transformations in Oil Reservoirs.</title>
        <authorList>
            <person name="Hu P."/>
            <person name="Tom L."/>
            <person name="Singh A."/>
            <person name="Thomas B.C."/>
            <person name="Baker B.J."/>
            <person name="Piceno Y.M."/>
            <person name="Andersen G.L."/>
            <person name="Banfield J.F."/>
        </authorList>
    </citation>
    <scope>NUCLEOTIDE SEQUENCE [LARGE SCALE GENOMIC DNA]</scope>
    <source>
        <strain evidence="9">46_16</strain>
    </source>
</reference>
<evidence type="ECO:0000256" key="4">
    <source>
        <dbReference type="HAMAP-Rule" id="MF_00171"/>
    </source>
</evidence>
<evidence type="ECO:0000256" key="2">
    <source>
        <dbReference type="ARBA" id="ARBA00022694"/>
    </source>
</evidence>
<dbReference type="Gene3D" id="3.30.70.660">
    <property type="entry name" value="Pseudouridine synthase I, catalytic domain, C-terminal subdomain"/>
    <property type="match status" value="1"/>
</dbReference>
<organism evidence="9 10">
    <name type="scientific">Anaerolinea thermophila</name>
    <dbReference type="NCBI Taxonomy" id="167964"/>
    <lineage>
        <taxon>Bacteria</taxon>
        <taxon>Bacillati</taxon>
        <taxon>Chloroflexota</taxon>
        <taxon>Anaerolineae</taxon>
        <taxon>Anaerolineales</taxon>
        <taxon>Anaerolineaceae</taxon>
        <taxon>Anaerolinea</taxon>
    </lineage>
</organism>
<dbReference type="PANTHER" id="PTHR11142:SF0">
    <property type="entry name" value="TRNA PSEUDOURIDINE SYNTHASE-LIKE 1"/>
    <property type="match status" value="1"/>
</dbReference>
<evidence type="ECO:0000256" key="3">
    <source>
        <dbReference type="ARBA" id="ARBA00023235"/>
    </source>
</evidence>
<comment type="caution">
    <text evidence="4">Lacks conserved residue(s) required for the propagation of feature annotation.</text>
</comment>
<name>A0A101FYR2_9CHLR</name>
<evidence type="ECO:0000256" key="6">
    <source>
        <dbReference type="PIRSR" id="PIRSR001430-2"/>
    </source>
</evidence>
<dbReference type="InterPro" id="IPR020094">
    <property type="entry name" value="TruA/RsuA/RluB/E/F_N"/>
</dbReference>
<feature type="domain" description="Pseudouridine synthase I TruA alpha/beta" evidence="8">
    <location>
        <begin position="144"/>
        <end position="246"/>
    </location>
</feature>
<dbReference type="PIRSF" id="PIRSF001430">
    <property type="entry name" value="tRNA_psdUrid_synth"/>
    <property type="match status" value="1"/>
</dbReference>
<feature type="binding site" evidence="4 6">
    <location>
        <position position="110"/>
    </location>
    <ligand>
        <name>substrate</name>
    </ligand>
</feature>
<evidence type="ECO:0000313" key="9">
    <source>
        <dbReference type="EMBL" id="KUK46974.1"/>
    </source>
</evidence>
<dbReference type="Pfam" id="PF01416">
    <property type="entry name" value="PseudoU_synth_1"/>
    <property type="match status" value="2"/>
</dbReference>
<dbReference type="PATRIC" id="fig|167964.4.peg.521"/>
<dbReference type="FunFam" id="3.30.70.580:FF:000001">
    <property type="entry name" value="tRNA pseudouridine synthase A"/>
    <property type="match status" value="1"/>
</dbReference>
<evidence type="ECO:0000256" key="7">
    <source>
        <dbReference type="RuleBase" id="RU003792"/>
    </source>
</evidence>
<dbReference type="GO" id="GO:0160147">
    <property type="term" value="F:tRNA pseudouridine(38-40) synthase activity"/>
    <property type="evidence" value="ECO:0007669"/>
    <property type="project" value="UniProtKB-EC"/>
</dbReference>
<comment type="caution">
    <text evidence="9">The sequence shown here is derived from an EMBL/GenBank/DDBJ whole genome shotgun (WGS) entry which is preliminary data.</text>
</comment>
<gene>
    <name evidence="4" type="primary">truA</name>
    <name evidence="9" type="ORF">XD73_0171</name>
</gene>
<dbReference type="InterPro" id="IPR020103">
    <property type="entry name" value="PsdUridine_synth_cat_dom_sf"/>
</dbReference>
<keyword evidence="3 4" id="KW-0413">Isomerase</keyword>
<proteinExistence type="inferred from homology"/>
<protein>
    <recommendedName>
        <fullName evidence="4">tRNA pseudouridine synthase A</fullName>
        <ecNumber evidence="4">5.4.99.12</ecNumber>
    </recommendedName>
    <alternativeName>
        <fullName evidence="4">tRNA pseudouridine(38-40) synthase</fullName>
    </alternativeName>
    <alternativeName>
        <fullName evidence="4">tRNA pseudouridylate synthase I</fullName>
    </alternativeName>
    <alternativeName>
        <fullName evidence="4">tRNA-uridine isomerase I</fullName>
    </alternativeName>
</protein>